<gene>
    <name evidence="4" type="ORF">NP603_02530</name>
</gene>
<dbReference type="Gene3D" id="3.40.50.2000">
    <property type="entry name" value="Glycogen Phosphorylase B"/>
    <property type="match status" value="2"/>
</dbReference>
<reference evidence="4 5" key="1">
    <citation type="submission" date="2022-07" db="EMBL/GenBank/DDBJ databases">
        <title>Methylomonas rivi sp. nov., Methylomonas rosea sp. nov., Methylomonas aureus sp. nov. and Methylomonas subterranea sp. nov., four novel methanotrophs isolated from a freshwater creek and the deep terrestrial subsurface.</title>
        <authorList>
            <person name="Abin C."/>
            <person name="Sankaranarayanan K."/>
            <person name="Garner C."/>
            <person name="Sindelar R."/>
            <person name="Kotary K."/>
            <person name="Garner R."/>
            <person name="Barclay S."/>
            <person name="Lawson P."/>
            <person name="Krumholz L."/>
        </authorList>
    </citation>
    <scope>NUCLEOTIDE SEQUENCE [LARGE SCALE GENOMIC DNA]</scope>
    <source>
        <strain evidence="4 5">SURF-1</strain>
    </source>
</reference>
<dbReference type="InterPro" id="IPR028098">
    <property type="entry name" value="Glyco_trans_4-like_N"/>
</dbReference>
<evidence type="ECO:0000313" key="4">
    <source>
        <dbReference type="EMBL" id="MCQ8179975.1"/>
    </source>
</evidence>
<comment type="caution">
    <text evidence="4">The sequence shown here is derived from an EMBL/GenBank/DDBJ whole genome shotgun (WGS) entry which is preliminary data.</text>
</comment>
<dbReference type="Pfam" id="PF13439">
    <property type="entry name" value="Glyco_transf_4"/>
    <property type="match status" value="1"/>
</dbReference>
<dbReference type="Pfam" id="PF00534">
    <property type="entry name" value="Glycos_transf_1"/>
    <property type="match status" value="1"/>
</dbReference>
<evidence type="ECO:0000259" key="2">
    <source>
        <dbReference type="Pfam" id="PF00534"/>
    </source>
</evidence>
<dbReference type="PANTHER" id="PTHR46401">
    <property type="entry name" value="GLYCOSYLTRANSFERASE WBBK-RELATED"/>
    <property type="match status" value="1"/>
</dbReference>
<proteinExistence type="predicted"/>
<dbReference type="PANTHER" id="PTHR46401:SF2">
    <property type="entry name" value="GLYCOSYLTRANSFERASE WBBK-RELATED"/>
    <property type="match status" value="1"/>
</dbReference>
<keyword evidence="1" id="KW-0808">Transferase</keyword>
<accession>A0ABT1UE59</accession>
<feature type="domain" description="Glycosyl transferase family 1" evidence="2">
    <location>
        <begin position="195"/>
        <end position="369"/>
    </location>
</feature>
<dbReference type="SUPFAM" id="SSF53756">
    <property type="entry name" value="UDP-Glycosyltransferase/glycogen phosphorylase"/>
    <property type="match status" value="1"/>
</dbReference>
<name>A0ABT1UE59_9GAMM</name>
<protein>
    <submittedName>
        <fullName evidence="4">Glycosyltransferase family 4 protein</fullName>
    </submittedName>
</protein>
<sequence length="396" mass="45776">MQHNYPFKKIGLIAPYFLPVIGGANIYCYELAKAYAEKGFEVHVFSVEGALNDDSYILHPILTHDLKKDLALLNNFDMDLWHSLFLYYAPLSFHKKNVFVTTHGDDIFSFSIRYNLPGKKLLDQHLLWRLPDSVKNRLNFYWEHTELLFNKIIFSFALKKAKQVITVSQFTRTMFAQKFPSASSNVSVVPPGVSENFFAEHNVKKDTHLFLTVSRIDEHDRIKNIHNVIKAFALLKDRFHFKYVIISGNNTGNYKDELDSLIKLNRLEDRVFIEGRKTLDELLEYYRKAGLFILVSYAEPKNFEGFGIVFLEANACGTPVLTSKQGGMSDYVKEGENGFYVNDVDAYGIKDALERYLTHQIEFDDSTIKQSPAAYKWSNIANRILEIYRNKIQIDS</sequence>
<evidence type="ECO:0000259" key="3">
    <source>
        <dbReference type="Pfam" id="PF13439"/>
    </source>
</evidence>
<feature type="domain" description="Glycosyltransferase subfamily 4-like N-terminal" evidence="3">
    <location>
        <begin position="21"/>
        <end position="194"/>
    </location>
</feature>
<keyword evidence="5" id="KW-1185">Reference proteome</keyword>
<dbReference type="InterPro" id="IPR001296">
    <property type="entry name" value="Glyco_trans_1"/>
</dbReference>
<evidence type="ECO:0000313" key="5">
    <source>
        <dbReference type="Proteomes" id="UP001524569"/>
    </source>
</evidence>
<dbReference type="EMBL" id="JANIBM010000002">
    <property type="protein sequence ID" value="MCQ8179975.1"/>
    <property type="molecule type" value="Genomic_DNA"/>
</dbReference>
<dbReference type="CDD" id="cd03801">
    <property type="entry name" value="GT4_PimA-like"/>
    <property type="match status" value="1"/>
</dbReference>
<dbReference type="RefSeq" id="WP_256609354.1">
    <property type="nucleotide sequence ID" value="NZ_JANIBM010000002.1"/>
</dbReference>
<dbReference type="Proteomes" id="UP001524569">
    <property type="component" value="Unassembled WGS sequence"/>
</dbReference>
<evidence type="ECO:0000256" key="1">
    <source>
        <dbReference type="ARBA" id="ARBA00022679"/>
    </source>
</evidence>
<organism evidence="4 5">
    <name type="scientific">Methylomonas aurea</name>
    <dbReference type="NCBI Taxonomy" id="2952224"/>
    <lineage>
        <taxon>Bacteria</taxon>
        <taxon>Pseudomonadati</taxon>
        <taxon>Pseudomonadota</taxon>
        <taxon>Gammaproteobacteria</taxon>
        <taxon>Methylococcales</taxon>
        <taxon>Methylococcaceae</taxon>
        <taxon>Methylomonas</taxon>
    </lineage>
</organism>